<dbReference type="Proteomes" id="UP001152607">
    <property type="component" value="Unassembled WGS sequence"/>
</dbReference>
<organism evidence="1 2">
    <name type="scientific">Periconia digitata</name>
    <dbReference type="NCBI Taxonomy" id="1303443"/>
    <lineage>
        <taxon>Eukaryota</taxon>
        <taxon>Fungi</taxon>
        <taxon>Dikarya</taxon>
        <taxon>Ascomycota</taxon>
        <taxon>Pezizomycotina</taxon>
        <taxon>Dothideomycetes</taxon>
        <taxon>Pleosporomycetidae</taxon>
        <taxon>Pleosporales</taxon>
        <taxon>Massarineae</taxon>
        <taxon>Periconiaceae</taxon>
        <taxon>Periconia</taxon>
    </lineage>
</organism>
<comment type="caution">
    <text evidence="1">The sequence shown here is derived from an EMBL/GenBank/DDBJ whole genome shotgun (WGS) entry which is preliminary data.</text>
</comment>
<dbReference type="AlphaFoldDB" id="A0A9W4UQR6"/>
<evidence type="ECO:0000313" key="1">
    <source>
        <dbReference type="EMBL" id="CAI6339266.1"/>
    </source>
</evidence>
<gene>
    <name evidence="1" type="ORF">PDIGIT_LOCUS12418</name>
</gene>
<keyword evidence="2" id="KW-1185">Reference proteome</keyword>
<accession>A0A9W4UQR6</accession>
<name>A0A9W4UQR6_9PLEO</name>
<evidence type="ECO:0000313" key="2">
    <source>
        <dbReference type="Proteomes" id="UP001152607"/>
    </source>
</evidence>
<protein>
    <submittedName>
        <fullName evidence="1">Uncharacterized protein</fullName>
    </submittedName>
</protein>
<reference evidence="1" key="1">
    <citation type="submission" date="2023-01" db="EMBL/GenBank/DDBJ databases">
        <authorList>
            <person name="Van Ghelder C."/>
            <person name="Rancurel C."/>
        </authorList>
    </citation>
    <scope>NUCLEOTIDE SEQUENCE</scope>
    <source>
        <strain evidence="1">CNCM I-4278</strain>
    </source>
</reference>
<proteinExistence type="predicted"/>
<sequence>MQKTASLARHCLFGKSPSFCSSSPTTSLNHSLSNRNHLVQHPASQLPLASLHHPCTCVPPTICTCHVVCLVLATPRRVTAITSH</sequence>
<dbReference type="EMBL" id="CAOQHR010000009">
    <property type="protein sequence ID" value="CAI6339266.1"/>
    <property type="molecule type" value="Genomic_DNA"/>
</dbReference>